<name>A0A3S4ZYQ9_9PLAT</name>
<organism evidence="1 2">
    <name type="scientific">Protopolystoma xenopodis</name>
    <dbReference type="NCBI Taxonomy" id="117903"/>
    <lineage>
        <taxon>Eukaryota</taxon>
        <taxon>Metazoa</taxon>
        <taxon>Spiralia</taxon>
        <taxon>Lophotrochozoa</taxon>
        <taxon>Platyhelminthes</taxon>
        <taxon>Monogenea</taxon>
        <taxon>Polyopisthocotylea</taxon>
        <taxon>Polystomatidea</taxon>
        <taxon>Polystomatidae</taxon>
        <taxon>Protopolystoma</taxon>
    </lineage>
</organism>
<accession>A0A3S4ZYQ9</accession>
<protein>
    <submittedName>
        <fullName evidence="1">Uncharacterized protein</fullName>
    </submittedName>
</protein>
<keyword evidence="2" id="KW-1185">Reference proteome</keyword>
<comment type="caution">
    <text evidence="1">The sequence shown here is derived from an EMBL/GenBank/DDBJ whole genome shotgun (WGS) entry which is preliminary data.</text>
</comment>
<gene>
    <name evidence="1" type="ORF">PXEA_LOCUS16530</name>
</gene>
<evidence type="ECO:0000313" key="2">
    <source>
        <dbReference type="Proteomes" id="UP000784294"/>
    </source>
</evidence>
<dbReference type="Proteomes" id="UP000784294">
    <property type="component" value="Unassembled WGS sequence"/>
</dbReference>
<proteinExistence type="predicted"/>
<sequence length="82" mass="8887">MRPADGFVVWLDFLHFPSTSTSRPTLDNTHKVVSLSGCLADGGSWDRTPSRMDDERGPGGRWGCCVQLKGRLASVSGGAKFF</sequence>
<reference evidence="1" key="1">
    <citation type="submission" date="2018-11" db="EMBL/GenBank/DDBJ databases">
        <authorList>
            <consortium name="Pathogen Informatics"/>
        </authorList>
    </citation>
    <scope>NUCLEOTIDE SEQUENCE</scope>
</reference>
<evidence type="ECO:0000313" key="1">
    <source>
        <dbReference type="EMBL" id="VEL23090.1"/>
    </source>
</evidence>
<dbReference type="AlphaFoldDB" id="A0A3S4ZYQ9"/>
<dbReference type="EMBL" id="CAAALY010059963">
    <property type="protein sequence ID" value="VEL23090.1"/>
    <property type="molecule type" value="Genomic_DNA"/>
</dbReference>